<gene>
    <name evidence="1" type="ORF">GLYMA_10G234300</name>
</gene>
<protein>
    <submittedName>
        <fullName evidence="1 2">Uncharacterized protein</fullName>
    </submittedName>
</protein>
<organism evidence="1">
    <name type="scientific">Glycine max</name>
    <name type="common">Soybean</name>
    <name type="synonym">Glycine hispida</name>
    <dbReference type="NCBI Taxonomy" id="3847"/>
    <lineage>
        <taxon>Eukaryota</taxon>
        <taxon>Viridiplantae</taxon>
        <taxon>Streptophyta</taxon>
        <taxon>Embryophyta</taxon>
        <taxon>Tracheophyta</taxon>
        <taxon>Spermatophyta</taxon>
        <taxon>Magnoliopsida</taxon>
        <taxon>eudicotyledons</taxon>
        <taxon>Gunneridae</taxon>
        <taxon>Pentapetalae</taxon>
        <taxon>rosids</taxon>
        <taxon>fabids</taxon>
        <taxon>Fabales</taxon>
        <taxon>Fabaceae</taxon>
        <taxon>Papilionoideae</taxon>
        <taxon>50 kb inversion clade</taxon>
        <taxon>NPAAA clade</taxon>
        <taxon>indigoferoid/millettioid clade</taxon>
        <taxon>Phaseoleae</taxon>
        <taxon>Glycine</taxon>
        <taxon>Glycine subgen. Soja</taxon>
    </lineage>
</organism>
<evidence type="ECO:0000313" key="3">
    <source>
        <dbReference type="Proteomes" id="UP000008827"/>
    </source>
</evidence>
<reference evidence="1 2" key="1">
    <citation type="journal article" date="2010" name="Nature">
        <title>Genome sequence of the palaeopolyploid soybean.</title>
        <authorList>
            <person name="Schmutz J."/>
            <person name="Cannon S.B."/>
            <person name="Schlueter J."/>
            <person name="Ma J."/>
            <person name="Mitros T."/>
            <person name="Nelson W."/>
            <person name="Hyten D.L."/>
            <person name="Song Q."/>
            <person name="Thelen J.J."/>
            <person name="Cheng J."/>
            <person name="Xu D."/>
            <person name="Hellsten U."/>
            <person name="May G.D."/>
            <person name="Yu Y."/>
            <person name="Sakurai T."/>
            <person name="Umezawa T."/>
            <person name="Bhattacharyya M.K."/>
            <person name="Sandhu D."/>
            <person name="Valliyodan B."/>
            <person name="Lindquist E."/>
            <person name="Peto M."/>
            <person name="Grant D."/>
            <person name="Shu S."/>
            <person name="Goodstein D."/>
            <person name="Barry K."/>
            <person name="Futrell-Griggs M."/>
            <person name="Abernathy B."/>
            <person name="Du J."/>
            <person name="Tian Z."/>
            <person name="Zhu L."/>
            <person name="Gill N."/>
            <person name="Joshi T."/>
            <person name="Libault M."/>
            <person name="Sethuraman A."/>
            <person name="Zhang X.-C."/>
            <person name="Shinozaki K."/>
            <person name="Nguyen H.T."/>
            <person name="Wing R.A."/>
            <person name="Cregan P."/>
            <person name="Specht J."/>
            <person name="Grimwood J."/>
            <person name="Rokhsar D."/>
            <person name="Stacey G."/>
            <person name="Shoemaker R.C."/>
            <person name="Jackson S.A."/>
        </authorList>
    </citation>
    <scope>NUCLEOTIDE SEQUENCE [LARGE SCALE GENOMIC DNA]</scope>
    <source>
        <strain evidence="2">cv. Williams 82</strain>
        <tissue evidence="1">Callus</tissue>
    </source>
</reference>
<dbReference type="InParanoid" id="A0A0R0HY32"/>
<reference evidence="2" key="2">
    <citation type="submission" date="2018-02" db="UniProtKB">
        <authorList>
            <consortium name="EnsemblPlants"/>
        </authorList>
    </citation>
    <scope>IDENTIFICATION</scope>
    <source>
        <strain evidence="2">Williams 82</strain>
    </source>
</reference>
<keyword evidence="3" id="KW-1185">Reference proteome</keyword>
<reference evidence="1" key="3">
    <citation type="submission" date="2018-07" db="EMBL/GenBank/DDBJ databases">
        <title>WGS assembly of Glycine max.</title>
        <authorList>
            <person name="Schmutz J."/>
            <person name="Cannon S."/>
            <person name="Schlueter J."/>
            <person name="Ma J."/>
            <person name="Mitros T."/>
            <person name="Nelson W."/>
            <person name="Hyten D."/>
            <person name="Song Q."/>
            <person name="Thelen J."/>
            <person name="Cheng J."/>
            <person name="Xu D."/>
            <person name="Hellsten U."/>
            <person name="May G."/>
            <person name="Yu Y."/>
            <person name="Sakurai T."/>
            <person name="Umezawa T."/>
            <person name="Bhattacharyya M."/>
            <person name="Sandhu D."/>
            <person name="Valliyodan B."/>
            <person name="Lindquist E."/>
            <person name="Peto M."/>
            <person name="Grant D."/>
            <person name="Shu S."/>
            <person name="Goodstein D."/>
            <person name="Barry K."/>
            <person name="Futrell-Griggs M."/>
            <person name="Abernathy B."/>
            <person name="Du J."/>
            <person name="Tian Z."/>
            <person name="Zhu L."/>
            <person name="Gill N."/>
            <person name="Joshi T."/>
            <person name="Libault M."/>
            <person name="Sethuraman A."/>
            <person name="Zhang X."/>
            <person name="Shinozaki K."/>
            <person name="Nguyen H."/>
            <person name="Wing R."/>
            <person name="Cregan P."/>
            <person name="Specht J."/>
            <person name="Grimwood J."/>
            <person name="Rokhsar D."/>
            <person name="Stacey G."/>
            <person name="Shoemaker R."/>
            <person name="Jackson S."/>
        </authorList>
    </citation>
    <scope>NUCLEOTIDE SEQUENCE</scope>
    <source>
        <tissue evidence="1">Callus</tissue>
    </source>
</reference>
<dbReference type="EMBL" id="CM000843">
    <property type="protein sequence ID" value="KRH35290.1"/>
    <property type="molecule type" value="Genomic_DNA"/>
</dbReference>
<sequence length="70" mass="7993">MREKWVVSSLSTQKAKCLSNLCKSPRSVFPLNPNFPIPFSSFFHNTLRFNLCGGLDHRFSAKNLFSDSKI</sequence>
<proteinExistence type="predicted"/>
<evidence type="ECO:0000313" key="2">
    <source>
        <dbReference type="EnsemblPlants" id="KRH35290"/>
    </source>
</evidence>
<accession>A0A0R0HY32</accession>
<name>A0A0R0HY32_SOYBN</name>
<dbReference type="EnsemblPlants" id="KRH35290">
    <property type="protein sequence ID" value="KRH35290"/>
    <property type="gene ID" value="GLYMA_10G234300"/>
</dbReference>
<dbReference type="AlphaFoldDB" id="A0A0R0HY32"/>
<evidence type="ECO:0000313" key="1">
    <source>
        <dbReference type="EMBL" id="KRH35290.1"/>
    </source>
</evidence>
<dbReference type="Proteomes" id="UP000008827">
    <property type="component" value="Chromosome 10"/>
</dbReference>
<dbReference type="Gramene" id="KRH35290">
    <property type="protein sequence ID" value="KRH35290"/>
    <property type="gene ID" value="GLYMA_10G234300"/>
</dbReference>